<comment type="caution">
    <text evidence="2">Lacks conserved residue(s) required for the propagation of feature annotation.</text>
</comment>
<keyword evidence="2" id="KW-0436">Ligase</keyword>
<feature type="binding site" evidence="2">
    <location>
        <position position="168"/>
    </location>
    <ligand>
        <name>ATP</name>
        <dbReference type="ChEBI" id="CHEBI:30616"/>
    </ligand>
</feature>
<dbReference type="EMBL" id="WUUQ01000002">
    <property type="protein sequence ID" value="MXQ73866.1"/>
    <property type="molecule type" value="Genomic_DNA"/>
</dbReference>
<evidence type="ECO:0000313" key="3">
    <source>
        <dbReference type="EMBL" id="MXQ73866.1"/>
    </source>
</evidence>
<dbReference type="GO" id="GO:0016879">
    <property type="term" value="F:ligase activity, forming carbon-nitrogen bonds"/>
    <property type="evidence" value="ECO:0007669"/>
    <property type="project" value="UniProtKB-UniRule"/>
</dbReference>
<dbReference type="Proteomes" id="UP000434036">
    <property type="component" value="Unassembled WGS sequence"/>
</dbReference>
<dbReference type="EC" id="6.3.4.-" evidence="2"/>
<dbReference type="SUPFAM" id="SSF52374">
    <property type="entry name" value="Nucleotidylyl transferase"/>
    <property type="match status" value="1"/>
</dbReference>
<keyword evidence="2" id="KW-0963">Cytoplasm</keyword>
<dbReference type="GO" id="GO:0005524">
    <property type="term" value="F:ATP binding"/>
    <property type="evidence" value="ECO:0007669"/>
    <property type="project" value="UniProtKB-KW"/>
</dbReference>
<comment type="catalytic activity">
    <reaction evidence="2">
        <text>cytidine(34) in elongator tRNA(Met) + acetate + ATP = N(4)-acetylcytidine(34) in elongator tRNA(Met) + AMP + diphosphate</text>
        <dbReference type="Rhea" id="RHEA:58144"/>
        <dbReference type="Rhea" id="RHEA-COMP:10693"/>
        <dbReference type="Rhea" id="RHEA-COMP:10694"/>
        <dbReference type="ChEBI" id="CHEBI:30089"/>
        <dbReference type="ChEBI" id="CHEBI:30616"/>
        <dbReference type="ChEBI" id="CHEBI:33019"/>
        <dbReference type="ChEBI" id="CHEBI:74900"/>
        <dbReference type="ChEBI" id="CHEBI:82748"/>
        <dbReference type="ChEBI" id="CHEBI:456215"/>
    </reaction>
</comment>
<dbReference type="Pfam" id="PF05636">
    <property type="entry name" value="HIGH_NTase1"/>
    <property type="match status" value="1"/>
</dbReference>
<keyword evidence="2" id="KW-0820">tRNA-binding</keyword>
<gene>
    <name evidence="2" type="primary">tmcAL</name>
    <name evidence="3" type="ORF">GSF08_07925</name>
</gene>
<protein>
    <recommendedName>
        <fullName evidence="2">tRNA(Met) cytidine acetate ligase</fullName>
        <ecNumber evidence="2">6.3.4.-</ecNumber>
    </recommendedName>
</protein>
<dbReference type="GO" id="GO:0006400">
    <property type="term" value="P:tRNA modification"/>
    <property type="evidence" value="ECO:0007669"/>
    <property type="project" value="UniProtKB-UniRule"/>
</dbReference>
<comment type="subcellular location">
    <subcellularLocation>
        <location evidence="2">Cytoplasm</location>
    </subcellularLocation>
</comment>
<organism evidence="3 4">
    <name type="scientific">Copranaerobaculum intestinale</name>
    <dbReference type="NCBI Taxonomy" id="2692629"/>
    <lineage>
        <taxon>Bacteria</taxon>
        <taxon>Bacillati</taxon>
        <taxon>Bacillota</taxon>
        <taxon>Erysipelotrichia</taxon>
        <taxon>Erysipelotrichales</taxon>
        <taxon>Erysipelotrichaceae</taxon>
        <taxon>Copranaerobaculum</taxon>
    </lineage>
</organism>
<keyword evidence="2" id="KW-0547">Nucleotide-binding</keyword>
<dbReference type="RefSeq" id="WP_160625269.1">
    <property type="nucleotide sequence ID" value="NZ_WUUQ01000002.1"/>
</dbReference>
<evidence type="ECO:0000256" key="1">
    <source>
        <dbReference type="ARBA" id="ARBA00022694"/>
    </source>
</evidence>
<name>A0A6N8U6Q3_9FIRM</name>
<feature type="binding site" evidence="2">
    <location>
        <position position="145"/>
    </location>
    <ligand>
        <name>ATP</name>
        <dbReference type="ChEBI" id="CHEBI:30616"/>
    </ligand>
</feature>
<comment type="function">
    <text evidence="2">Catalyzes the formation of N(4)-acetylcytidine (ac(4)C) at the wobble position of elongator tRNA(Met), using acetate and ATP as substrates. First activates an acetate ion to form acetyladenylate (Ac-AMP) and then transfers the acetyl group to tRNA to form ac(4)C34.</text>
</comment>
<dbReference type="InterPro" id="IPR014729">
    <property type="entry name" value="Rossmann-like_a/b/a_fold"/>
</dbReference>
<keyword evidence="2" id="KW-0694">RNA-binding</keyword>
<dbReference type="PANTHER" id="PTHR37825:SF1">
    <property type="entry name" value="TRNA(MET) CYTIDINE ACETATE LIGASE"/>
    <property type="match status" value="1"/>
</dbReference>
<evidence type="ECO:0000256" key="2">
    <source>
        <dbReference type="HAMAP-Rule" id="MF_01539"/>
    </source>
</evidence>
<dbReference type="GO" id="GO:0005737">
    <property type="term" value="C:cytoplasm"/>
    <property type="evidence" value="ECO:0007669"/>
    <property type="project" value="UniProtKB-SubCell"/>
</dbReference>
<dbReference type="GO" id="GO:0000049">
    <property type="term" value="F:tRNA binding"/>
    <property type="evidence" value="ECO:0007669"/>
    <property type="project" value="UniProtKB-KW"/>
</dbReference>
<accession>A0A6N8U6Q3</accession>
<keyword evidence="2" id="KW-0067">ATP-binding</keyword>
<comment type="caution">
    <text evidence="3">The sequence shown here is derived from an EMBL/GenBank/DDBJ whole genome shotgun (WGS) entry which is preliminary data.</text>
</comment>
<evidence type="ECO:0000313" key="4">
    <source>
        <dbReference type="Proteomes" id="UP000434036"/>
    </source>
</evidence>
<dbReference type="PANTHER" id="PTHR37825">
    <property type="entry name" value="TRNA(MET) CYTIDINE ACETATE LIGASE"/>
    <property type="match status" value="1"/>
</dbReference>
<comment type="similarity">
    <text evidence="2">Belongs to the TmcAL family.</text>
</comment>
<dbReference type="AlphaFoldDB" id="A0A6N8U6Q3"/>
<dbReference type="Gene3D" id="3.40.50.620">
    <property type="entry name" value="HUPs"/>
    <property type="match status" value="1"/>
</dbReference>
<keyword evidence="1 2" id="KW-0819">tRNA processing</keyword>
<feature type="binding site" evidence="2">
    <location>
        <position position="101"/>
    </location>
    <ligand>
        <name>ATP</name>
        <dbReference type="ChEBI" id="CHEBI:30616"/>
    </ligand>
</feature>
<sequence>MHVTGIITEYNPFHKGHAYHIAKTRKQTNCDVLIAVMSGNFVQRGEPAIYDKWQRAQAAVMHGCNLVLELPFLYATQSAENFAKGAVKVLSLANVQDLVFGSESNDLKQLNYLAEMDTAKLEAYMKNGYSPSASYGMLYGDRGPNDILGINYIKAAKSAGIRPQTILRTNSYHDESLNHPFVSASAIRKAILENRDIQEQTMLNTAQYAHTLHSYYPLIQTLLLTLSPEYLRTLFLMDEGIENRLIKAAQETADLDEFLNACISRRYTRSRLRRTLIHLLHQTTKLQTDNMPELSYIRMLAYDEIGKSYLKQLRKDVIIASRFNQIPDGYRQMELKAAHVYAYPLAAHDKKAAFALELQPPIACFK</sequence>
<dbReference type="HAMAP" id="MF_01539">
    <property type="entry name" value="TmcAL"/>
    <property type="match status" value="1"/>
</dbReference>
<reference evidence="3 4" key="2">
    <citation type="submission" date="2020-01" db="EMBL/GenBank/DDBJ databases">
        <title>Clostridiaceae sp. nov. isolated from the gut of human by culturomics.</title>
        <authorList>
            <person name="Chang Y."/>
        </authorList>
    </citation>
    <scope>NUCLEOTIDE SEQUENCE [LARGE SCALE GENOMIC DNA]</scope>
    <source>
        <strain evidence="3 4">DONG20-135</strain>
    </source>
</reference>
<proteinExistence type="inferred from homology"/>
<reference evidence="3 4" key="1">
    <citation type="submission" date="2019-12" db="EMBL/GenBank/DDBJ databases">
        <authorList>
            <person name="Yang R."/>
        </authorList>
    </citation>
    <scope>NUCLEOTIDE SEQUENCE [LARGE SCALE GENOMIC DNA]</scope>
    <source>
        <strain evidence="3 4">DONG20-135</strain>
    </source>
</reference>
<keyword evidence="4" id="KW-1185">Reference proteome</keyword>
<dbReference type="InterPro" id="IPR008513">
    <property type="entry name" value="tRNA(Met)_cyd_acetate_ligase"/>
</dbReference>
<feature type="binding site" evidence="2">
    <location>
        <begin position="7"/>
        <end position="20"/>
    </location>
    <ligand>
        <name>ATP</name>
        <dbReference type="ChEBI" id="CHEBI:30616"/>
    </ligand>
</feature>